<evidence type="ECO:0000259" key="6">
    <source>
        <dbReference type="PROSITE" id="PS51794"/>
    </source>
</evidence>
<dbReference type="GO" id="GO:0005524">
    <property type="term" value="F:ATP binding"/>
    <property type="evidence" value="ECO:0007669"/>
    <property type="project" value="UniProtKB-KW"/>
</dbReference>
<dbReference type="SUPFAM" id="SSF143597">
    <property type="entry name" value="YojJ-like"/>
    <property type="match status" value="1"/>
</dbReference>
<dbReference type="EC" id="2.7.7.85" evidence="7"/>
<name>A0A5C6FDM0_9BACT</name>
<gene>
    <name evidence="7" type="primary">disA</name>
    <name evidence="7" type="ORF">Poly51_14690</name>
</gene>
<evidence type="ECO:0000256" key="1">
    <source>
        <dbReference type="ARBA" id="ARBA00000877"/>
    </source>
</evidence>
<keyword evidence="4" id="KW-0547">Nucleotide-binding</keyword>
<dbReference type="InterPro" id="IPR050338">
    <property type="entry name" value="DisA"/>
</dbReference>
<keyword evidence="5" id="KW-0067">ATP-binding</keyword>
<dbReference type="EMBL" id="SJPW01000002">
    <property type="protein sequence ID" value="TWU58690.1"/>
    <property type="molecule type" value="Genomic_DNA"/>
</dbReference>
<dbReference type="InterPro" id="IPR014499">
    <property type="entry name" value="DAC_DacZ"/>
</dbReference>
<proteinExistence type="inferred from homology"/>
<dbReference type="InterPro" id="IPR036888">
    <property type="entry name" value="DNA_integrity_DisA_N_sf"/>
</dbReference>
<evidence type="ECO:0000256" key="5">
    <source>
        <dbReference type="ARBA" id="ARBA00022840"/>
    </source>
</evidence>
<dbReference type="PROSITE" id="PS51794">
    <property type="entry name" value="DAC"/>
    <property type="match status" value="1"/>
</dbReference>
<dbReference type="GO" id="GO:0004016">
    <property type="term" value="F:adenylate cyclase activity"/>
    <property type="evidence" value="ECO:0007669"/>
    <property type="project" value="TreeGrafter"/>
</dbReference>
<protein>
    <submittedName>
        <fullName evidence="7">DNA integrity scanning protein DisA</fullName>
        <ecNumber evidence="7">2.7.7.85</ecNumber>
    </submittedName>
</protein>
<dbReference type="Pfam" id="PF21755">
    <property type="entry name" value="DacZ_P"/>
    <property type="match status" value="1"/>
</dbReference>
<dbReference type="GO" id="GO:0106408">
    <property type="term" value="F:diadenylate cyclase activity"/>
    <property type="evidence" value="ECO:0007669"/>
    <property type="project" value="UniProtKB-EC"/>
</dbReference>
<dbReference type="PANTHER" id="PTHR34185">
    <property type="entry name" value="DIADENYLATE CYCLASE"/>
    <property type="match status" value="1"/>
</dbReference>
<keyword evidence="3 7" id="KW-0548">Nucleotidyltransferase</keyword>
<dbReference type="Gene3D" id="3.40.1700.10">
    <property type="entry name" value="DNA integrity scanning protein, DisA, N-terminal domain"/>
    <property type="match status" value="1"/>
</dbReference>
<sequence>MGGSAKTVCLGDGRSSCFEMAPHVATQRLTKHNAAMVEAAIALLKARNADALLVLLDGSTDWKRIAEMAAGTDKPVIVAVDSSEDLEGAAEAGLKPLALNKEKAPLLERLQHAILEAAADEFIRTNGEVVAVYSGFHQGRLDSISHLQLDERMRRLTTRDLQMLESRVPLPTIKAVIDLAAQIGREGREGKPVGTLFVVGDTRKVLEHSNDSGVDPFRGYNRTFRNLLDAKVQDDAKEIAQLDGAFVVGSDGVIERSRQMLEVSHEDLTMTKGLGARHWAAAAVTRKTKAISVVVSQSTGTVRLYQDGNLVMRIEPMEKAVTWQEFAFEPPSSSHQPES</sequence>
<dbReference type="InterPro" id="IPR003390">
    <property type="entry name" value="DNA_integrity_scan_DisA_N"/>
</dbReference>
<evidence type="ECO:0000313" key="8">
    <source>
        <dbReference type="Proteomes" id="UP000318288"/>
    </source>
</evidence>
<dbReference type="InterPro" id="IPR048544">
    <property type="entry name" value="DacZ_P"/>
</dbReference>
<organism evidence="7 8">
    <name type="scientific">Rubripirellula tenax</name>
    <dbReference type="NCBI Taxonomy" id="2528015"/>
    <lineage>
        <taxon>Bacteria</taxon>
        <taxon>Pseudomonadati</taxon>
        <taxon>Planctomycetota</taxon>
        <taxon>Planctomycetia</taxon>
        <taxon>Pirellulales</taxon>
        <taxon>Pirellulaceae</taxon>
        <taxon>Rubripirellula</taxon>
    </lineage>
</organism>
<dbReference type="HAMAP" id="MF_00840">
    <property type="entry name" value="DacZ"/>
    <property type="match status" value="1"/>
</dbReference>
<dbReference type="PANTHER" id="PTHR34185:SF1">
    <property type="entry name" value="DIADENYLATE CYCLASE"/>
    <property type="match status" value="1"/>
</dbReference>
<keyword evidence="2 7" id="KW-0808">Transferase</keyword>
<evidence type="ECO:0000313" key="7">
    <source>
        <dbReference type="EMBL" id="TWU58690.1"/>
    </source>
</evidence>
<dbReference type="PIRSF" id="PIRSF019073">
    <property type="entry name" value="UCP019073"/>
    <property type="match status" value="1"/>
</dbReference>
<comment type="catalytic activity">
    <reaction evidence="1">
        <text>2 ATP = 3',3'-c-di-AMP + 2 diphosphate</text>
        <dbReference type="Rhea" id="RHEA:35655"/>
        <dbReference type="ChEBI" id="CHEBI:30616"/>
        <dbReference type="ChEBI" id="CHEBI:33019"/>
        <dbReference type="ChEBI" id="CHEBI:71500"/>
        <dbReference type="EC" id="2.7.7.85"/>
    </reaction>
</comment>
<evidence type="ECO:0000256" key="4">
    <source>
        <dbReference type="ARBA" id="ARBA00022741"/>
    </source>
</evidence>
<evidence type="ECO:0000256" key="2">
    <source>
        <dbReference type="ARBA" id="ARBA00022679"/>
    </source>
</evidence>
<dbReference type="Pfam" id="PF02457">
    <property type="entry name" value="DAC"/>
    <property type="match status" value="1"/>
</dbReference>
<dbReference type="FunFam" id="3.40.1700.10:FF:000005">
    <property type="entry name" value="Diadenylate cyclase"/>
    <property type="match status" value="1"/>
</dbReference>
<accession>A0A5C6FDM0</accession>
<evidence type="ECO:0000256" key="3">
    <source>
        <dbReference type="ARBA" id="ARBA00022695"/>
    </source>
</evidence>
<reference evidence="7 8" key="1">
    <citation type="submission" date="2019-02" db="EMBL/GenBank/DDBJ databases">
        <title>Deep-cultivation of Planctomycetes and their phenomic and genomic characterization uncovers novel biology.</title>
        <authorList>
            <person name="Wiegand S."/>
            <person name="Jogler M."/>
            <person name="Boedeker C."/>
            <person name="Pinto D."/>
            <person name="Vollmers J."/>
            <person name="Rivas-Marin E."/>
            <person name="Kohn T."/>
            <person name="Peeters S.H."/>
            <person name="Heuer A."/>
            <person name="Rast P."/>
            <person name="Oberbeckmann S."/>
            <person name="Bunk B."/>
            <person name="Jeske O."/>
            <person name="Meyerdierks A."/>
            <person name="Storesund J.E."/>
            <person name="Kallscheuer N."/>
            <person name="Luecker S."/>
            <person name="Lage O.M."/>
            <person name="Pohl T."/>
            <person name="Merkel B.J."/>
            <person name="Hornburger P."/>
            <person name="Mueller R.-W."/>
            <person name="Bruemmer F."/>
            <person name="Labrenz M."/>
            <person name="Spormann A.M."/>
            <person name="Op Den Camp H."/>
            <person name="Overmann J."/>
            <person name="Amann R."/>
            <person name="Jetten M.S.M."/>
            <person name="Mascher T."/>
            <person name="Medema M.H."/>
            <person name="Devos D.P."/>
            <person name="Kaster A.-K."/>
            <person name="Ovreas L."/>
            <person name="Rohde M."/>
            <person name="Galperin M.Y."/>
            <person name="Jogler C."/>
        </authorList>
    </citation>
    <scope>NUCLEOTIDE SEQUENCE [LARGE SCALE GENOMIC DNA]</scope>
    <source>
        <strain evidence="7 8">Poly51</strain>
    </source>
</reference>
<keyword evidence="8" id="KW-1185">Reference proteome</keyword>
<comment type="caution">
    <text evidence="7">The sequence shown here is derived from an EMBL/GenBank/DDBJ whole genome shotgun (WGS) entry which is preliminary data.</text>
</comment>
<dbReference type="AlphaFoldDB" id="A0A5C6FDM0"/>
<dbReference type="Proteomes" id="UP000318288">
    <property type="component" value="Unassembled WGS sequence"/>
</dbReference>
<feature type="domain" description="DAC" evidence="6">
    <location>
        <begin position="150"/>
        <end position="316"/>
    </location>
</feature>